<keyword evidence="9" id="KW-1185">Reference proteome</keyword>
<feature type="signal peptide" evidence="7">
    <location>
        <begin position="1"/>
        <end position="25"/>
    </location>
</feature>
<gene>
    <name evidence="8" type="ORF">CTA1_12464</name>
</gene>
<evidence type="ECO:0000256" key="6">
    <source>
        <dbReference type="SAM" id="Phobius"/>
    </source>
</evidence>
<dbReference type="EMBL" id="PJEX01000215">
    <property type="protein sequence ID" value="TKW52911.1"/>
    <property type="molecule type" value="Genomic_DNA"/>
</dbReference>
<evidence type="ECO:0000256" key="4">
    <source>
        <dbReference type="ARBA" id="ARBA00023136"/>
    </source>
</evidence>
<keyword evidence="2 6" id="KW-0812">Transmembrane</keyword>
<feature type="transmembrane region" description="Helical" evidence="6">
    <location>
        <begin position="102"/>
        <end position="122"/>
    </location>
</feature>
<keyword evidence="4 6" id="KW-0472">Membrane</keyword>
<protein>
    <recommendedName>
        <fullName evidence="10">Major facilitator superfamily (MFS) profile domain-containing protein</fullName>
    </recommendedName>
</protein>
<feature type="transmembrane region" description="Helical" evidence="6">
    <location>
        <begin position="165"/>
        <end position="187"/>
    </location>
</feature>
<evidence type="ECO:0008006" key="10">
    <source>
        <dbReference type="Google" id="ProtNLM"/>
    </source>
</evidence>
<dbReference type="AlphaFoldDB" id="A0A4U6XB48"/>
<dbReference type="PANTHER" id="PTHR23507:SF1">
    <property type="entry name" value="FI18259P1-RELATED"/>
    <property type="match status" value="1"/>
</dbReference>
<feature type="transmembrane region" description="Helical" evidence="6">
    <location>
        <begin position="75"/>
        <end position="95"/>
    </location>
</feature>
<feature type="transmembrane region" description="Helical" evidence="6">
    <location>
        <begin position="361"/>
        <end position="380"/>
    </location>
</feature>
<dbReference type="PANTHER" id="PTHR23507">
    <property type="entry name" value="ZGC:174356"/>
    <property type="match status" value="1"/>
</dbReference>
<dbReference type="Proteomes" id="UP000310108">
    <property type="component" value="Unassembled WGS sequence"/>
</dbReference>
<dbReference type="SUPFAM" id="SSF103473">
    <property type="entry name" value="MFS general substrate transporter"/>
    <property type="match status" value="1"/>
</dbReference>
<feature type="chain" id="PRO_5020454369" description="Major facilitator superfamily (MFS) profile domain-containing protein" evidence="7">
    <location>
        <begin position="26"/>
        <end position="479"/>
    </location>
</feature>
<keyword evidence="7" id="KW-0732">Signal</keyword>
<dbReference type="GO" id="GO:0016020">
    <property type="term" value="C:membrane"/>
    <property type="evidence" value="ECO:0007669"/>
    <property type="project" value="UniProtKB-SubCell"/>
</dbReference>
<evidence type="ECO:0000256" key="1">
    <source>
        <dbReference type="ARBA" id="ARBA00004141"/>
    </source>
</evidence>
<feature type="transmembrane region" description="Helical" evidence="6">
    <location>
        <begin position="287"/>
        <end position="313"/>
    </location>
</feature>
<dbReference type="STRING" id="1306861.A0A4U6XB48"/>
<evidence type="ECO:0000313" key="9">
    <source>
        <dbReference type="Proteomes" id="UP000310108"/>
    </source>
</evidence>
<dbReference type="GO" id="GO:0022857">
    <property type="term" value="F:transmembrane transporter activity"/>
    <property type="evidence" value="ECO:0007669"/>
    <property type="project" value="TreeGrafter"/>
</dbReference>
<sequence length="479" mass="51028">MAKLPHSERYALVLLCLCIFLLVFGETMQPAPRTQIYENIICDNLIPPDDKSSPERCKAPAVQQELVFIKGAERLLGAFPTILAIPYALAANVFGRRNVLTLALVGLFMEETWNFIICWFSPVFKIRLVLAAVGFEAIGGGFSVVTTIVHVIAADITTGEARAGLFFAIHAIGIVAAILGQVTSSLLMPVNLWLPWVAGLCCILLAGAASLFIRDSHQAAPPPPANVTGGERQPLLLPHTDTRGPASDCETVTGGSSPENHRIRPRLVGAWESLQAGGRLVYGQSRLVFLLGLVLLCQMSEDSFPIMLLLYASKRFGWSFAKANLFWALGEGVQLVVLLALLPLVGRLLKRRLGGFAKDVTLTQISAAFLGTGTLLIGLAGNVPVFVAGIVLTASAAGMQSLLRCLITDSIKAEQVSLVYSIVTVLHVVGGALAGPLYSVAFVAGMRRGTQWAGLPFVLAGALGLLSFGLLLGLGRGRR</sequence>
<name>A0A4U6XB48_9PEZI</name>
<evidence type="ECO:0000256" key="5">
    <source>
        <dbReference type="SAM" id="MobiDB-lite"/>
    </source>
</evidence>
<evidence type="ECO:0000256" key="2">
    <source>
        <dbReference type="ARBA" id="ARBA00022692"/>
    </source>
</evidence>
<feature type="transmembrane region" description="Helical" evidence="6">
    <location>
        <begin position="128"/>
        <end position="153"/>
    </location>
</feature>
<feature type="transmembrane region" description="Helical" evidence="6">
    <location>
        <begin position="325"/>
        <end position="349"/>
    </location>
</feature>
<feature type="transmembrane region" description="Helical" evidence="6">
    <location>
        <begin position="418"/>
        <end position="441"/>
    </location>
</feature>
<feature type="region of interest" description="Disordered" evidence="5">
    <location>
        <begin position="222"/>
        <end position="258"/>
    </location>
</feature>
<dbReference type="InterPro" id="IPR036259">
    <property type="entry name" value="MFS_trans_sf"/>
</dbReference>
<feature type="transmembrane region" description="Helical" evidence="6">
    <location>
        <begin position="453"/>
        <end position="474"/>
    </location>
</feature>
<evidence type="ECO:0000256" key="3">
    <source>
        <dbReference type="ARBA" id="ARBA00022989"/>
    </source>
</evidence>
<comment type="subcellular location">
    <subcellularLocation>
        <location evidence="1">Membrane</location>
        <topology evidence="1">Multi-pass membrane protein</topology>
    </subcellularLocation>
</comment>
<organism evidence="8 9">
    <name type="scientific">Colletotrichum tanaceti</name>
    <dbReference type="NCBI Taxonomy" id="1306861"/>
    <lineage>
        <taxon>Eukaryota</taxon>
        <taxon>Fungi</taxon>
        <taxon>Dikarya</taxon>
        <taxon>Ascomycota</taxon>
        <taxon>Pezizomycotina</taxon>
        <taxon>Sordariomycetes</taxon>
        <taxon>Hypocreomycetidae</taxon>
        <taxon>Glomerellales</taxon>
        <taxon>Glomerellaceae</taxon>
        <taxon>Colletotrichum</taxon>
        <taxon>Colletotrichum destructivum species complex</taxon>
    </lineage>
</organism>
<comment type="caution">
    <text evidence="8">The sequence shown here is derived from an EMBL/GenBank/DDBJ whole genome shotgun (WGS) entry which is preliminary data.</text>
</comment>
<evidence type="ECO:0000256" key="7">
    <source>
        <dbReference type="SAM" id="SignalP"/>
    </source>
</evidence>
<proteinExistence type="predicted"/>
<evidence type="ECO:0000313" key="8">
    <source>
        <dbReference type="EMBL" id="TKW52911.1"/>
    </source>
</evidence>
<feature type="transmembrane region" description="Helical" evidence="6">
    <location>
        <begin position="193"/>
        <end position="213"/>
    </location>
</feature>
<keyword evidence="3 6" id="KW-1133">Transmembrane helix</keyword>
<accession>A0A4U6XB48</accession>
<dbReference type="Gene3D" id="1.20.1250.20">
    <property type="entry name" value="MFS general substrate transporter like domains"/>
    <property type="match status" value="2"/>
</dbReference>
<reference evidence="8 9" key="1">
    <citation type="journal article" date="2019" name="PLoS ONE">
        <title>Comparative genome analysis indicates high evolutionary potential of pathogenicity genes in Colletotrichum tanaceti.</title>
        <authorList>
            <person name="Lelwala R.V."/>
            <person name="Korhonen P.K."/>
            <person name="Young N.D."/>
            <person name="Scott J.B."/>
            <person name="Ades P.A."/>
            <person name="Gasser R.B."/>
            <person name="Taylor P.W.J."/>
        </authorList>
    </citation>
    <scope>NUCLEOTIDE SEQUENCE [LARGE SCALE GENOMIC DNA]</scope>
    <source>
        <strain evidence="8">BRIP57314</strain>
    </source>
</reference>